<dbReference type="Pfam" id="PF22536">
    <property type="entry name" value="WHD_POLR3C"/>
    <property type="match status" value="1"/>
</dbReference>
<sequence>MATQYSIKLAISLISSHFGDLVAKVCECLLRKGSLTLADITRFTELPQAQVKNCLLVLIQHNCVQAFSIQIEGGVGAAPKVITQYTAIFDNILHRMRFPKFLTIVSEELDKECEEILEGLFQHGRLTLEQIILRAVSNQNEGNSTVQDAVRESFVRIVSSHYVERCPASEPFLAPPDEEENPTKKRAKSARLAEEIETLEKRAISAAAPLESERFAVITDTGTDVKSGDRSGSRFLDTAIGEKRKHEALEMDRETMATICEKEVLWRANFEAFIRRLRHKACVANVRARMDDGACTVLNAMLEATRNAESRIKTENSVPLSMDAILAEVMKSEGGRSMTVERVRAALGQLGCRSSPRGAEDSHSVDLRNIIEIAQNDEMESIVLKRYGRDAYRIFRLLSKTGRLVETDKISDITFVDKKEAPKILYNLWKDNYLHMEKLTSQGSKQSDFLLWKVNRSSLWKQILDEMCHAALNLSQRLAYEFEQEHEILQLPREKRVGAQGKRFERIRKVKHLPRQWYHCLPQHSLCGLGAKGPATSVDSSGQEAELAYSVL</sequence>
<evidence type="ECO:0000256" key="4">
    <source>
        <dbReference type="ARBA" id="ARBA00022478"/>
    </source>
</evidence>
<dbReference type="AlphaFoldDB" id="A0A822YK80"/>
<feature type="region of interest" description="Disordered" evidence="8">
    <location>
        <begin position="169"/>
        <end position="188"/>
    </location>
</feature>
<keyword evidence="6 7" id="KW-0539">Nucleus</keyword>
<comment type="function">
    <text evidence="7">DNA-dependent RNA polymerase catalyzes the transcription of DNA into RNA using the four ribonucleoside triphosphates as substrates. Specific core component of RNA polymerase III which synthesizes small RNAs, such as 5S rRNA and tRNAs.</text>
</comment>
<dbReference type="GO" id="GO:0006351">
    <property type="term" value="P:DNA-templated transcription"/>
    <property type="evidence" value="ECO:0007669"/>
    <property type="project" value="InterPro"/>
</dbReference>
<dbReference type="PANTHER" id="PTHR12949:SF0">
    <property type="entry name" value="DNA-DIRECTED RNA POLYMERASE III SUBUNIT RPC3"/>
    <property type="match status" value="1"/>
</dbReference>
<evidence type="ECO:0000256" key="2">
    <source>
        <dbReference type="ARBA" id="ARBA00007206"/>
    </source>
</evidence>
<dbReference type="Pfam" id="PF08221">
    <property type="entry name" value="HTH_9"/>
    <property type="match status" value="1"/>
</dbReference>
<gene>
    <name evidence="12" type="ORF">HUJ06_005234</name>
</gene>
<evidence type="ECO:0000256" key="1">
    <source>
        <dbReference type="ARBA" id="ARBA00004123"/>
    </source>
</evidence>
<comment type="similarity">
    <text evidence="2 7">Belongs to the eukaryotic RPC3/POLR3C RNA polymerase subunit family.</text>
</comment>
<protein>
    <recommendedName>
        <fullName evidence="3 7">DNA-directed RNA polymerase III subunit RPC3</fullName>
        <shortName evidence="7">RNA polymerase III subunit C3</shortName>
    </recommendedName>
</protein>
<evidence type="ECO:0000259" key="9">
    <source>
        <dbReference type="Pfam" id="PF05645"/>
    </source>
</evidence>
<keyword evidence="5 7" id="KW-0804">Transcription</keyword>
<comment type="subcellular location">
    <subcellularLocation>
        <location evidence="1 7">Nucleus</location>
    </subcellularLocation>
</comment>
<evidence type="ECO:0000313" key="12">
    <source>
        <dbReference type="EMBL" id="DAD34594.1"/>
    </source>
</evidence>
<feature type="domain" description="DNA-directed RNA polymerase III subunit RPC3 winged-helix" evidence="11">
    <location>
        <begin position="380"/>
        <end position="452"/>
    </location>
</feature>
<dbReference type="FunFam" id="1.10.10.10:FF:000218">
    <property type="entry name" value="DNA-directed RNA polymerase III subunit RPC3"/>
    <property type="match status" value="1"/>
</dbReference>
<evidence type="ECO:0000256" key="3">
    <source>
        <dbReference type="ARBA" id="ARBA00016689"/>
    </source>
</evidence>
<name>A0A822YK80_NELNU</name>
<dbReference type="FunFam" id="1.10.10.10:FF:000515">
    <property type="entry name" value="DNA-directed RNA polymerase III subunit rpc3"/>
    <property type="match status" value="1"/>
</dbReference>
<reference evidence="12 13" key="1">
    <citation type="journal article" date="2020" name="Mol. Biol. Evol.">
        <title>Distinct Expression and Methylation Patterns for Genes with Different Fates following a Single Whole-Genome Duplication in Flowering Plants.</title>
        <authorList>
            <person name="Shi T."/>
            <person name="Rahmani R.S."/>
            <person name="Gugger P.F."/>
            <person name="Wang M."/>
            <person name="Li H."/>
            <person name="Zhang Y."/>
            <person name="Li Z."/>
            <person name="Wang Q."/>
            <person name="Van de Peer Y."/>
            <person name="Marchal K."/>
            <person name="Chen J."/>
        </authorList>
    </citation>
    <scope>NUCLEOTIDE SEQUENCE [LARGE SCALE GENOMIC DNA]</scope>
    <source>
        <tissue evidence="12">Leaf</tissue>
    </source>
</reference>
<dbReference type="Pfam" id="PF05645">
    <property type="entry name" value="RNA_pol_Rpc82"/>
    <property type="match status" value="1"/>
</dbReference>
<organism evidence="12 13">
    <name type="scientific">Nelumbo nucifera</name>
    <name type="common">Sacred lotus</name>
    <dbReference type="NCBI Taxonomy" id="4432"/>
    <lineage>
        <taxon>Eukaryota</taxon>
        <taxon>Viridiplantae</taxon>
        <taxon>Streptophyta</taxon>
        <taxon>Embryophyta</taxon>
        <taxon>Tracheophyta</taxon>
        <taxon>Spermatophyta</taxon>
        <taxon>Magnoliopsida</taxon>
        <taxon>Proteales</taxon>
        <taxon>Nelumbonaceae</taxon>
        <taxon>Nelumbo</taxon>
    </lineage>
</organism>
<dbReference type="InterPro" id="IPR008806">
    <property type="entry name" value="RNA_pol_III_Rpc82_C"/>
</dbReference>
<feature type="domain" description="RNA polymerase III subunit RPC82-related helix-turn-helix" evidence="10">
    <location>
        <begin position="8"/>
        <end position="67"/>
    </location>
</feature>
<evidence type="ECO:0000259" key="11">
    <source>
        <dbReference type="Pfam" id="PF22536"/>
    </source>
</evidence>
<evidence type="ECO:0000256" key="8">
    <source>
        <dbReference type="SAM" id="MobiDB-lite"/>
    </source>
</evidence>
<dbReference type="GO" id="GO:0005666">
    <property type="term" value="C:RNA polymerase III complex"/>
    <property type="evidence" value="ECO:0007669"/>
    <property type="project" value="UniProtKB-UniRule"/>
</dbReference>
<feature type="domain" description="RNA polymerase III Rpc82 C -terminal" evidence="9">
    <location>
        <begin position="152"/>
        <end position="344"/>
    </location>
</feature>
<evidence type="ECO:0000313" key="13">
    <source>
        <dbReference type="Proteomes" id="UP000607653"/>
    </source>
</evidence>
<dbReference type="InterPro" id="IPR039748">
    <property type="entry name" value="RPC3"/>
</dbReference>
<evidence type="ECO:0000259" key="10">
    <source>
        <dbReference type="Pfam" id="PF08221"/>
    </source>
</evidence>
<dbReference type="FunFam" id="1.10.10.10:FF:000420">
    <property type="entry name" value="RNA polymerase III subunit, putative"/>
    <property type="match status" value="1"/>
</dbReference>
<dbReference type="InterPro" id="IPR055207">
    <property type="entry name" value="POLR3C_WHD"/>
</dbReference>
<evidence type="ECO:0000256" key="6">
    <source>
        <dbReference type="ARBA" id="ARBA00023242"/>
    </source>
</evidence>
<dbReference type="Proteomes" id="UP000607653">
    <property type="component" value="Unassembled WGS sequence"/>
</dbReference>
<dbReference type="GO" id="GO:0003697">
    <property type="term" value="F:single-stranded DNA binding"/>
    <property type="evidence" value="ECO:0007669"/>
    <property type="project" value="UniProtKB-UniRule"/>
</dbReference>
<proteinExistence type="inferred from homology"/>
<dbReference type="InterPro" id="IPR013197">
    <property type="entry name" value="RNA_pol_III_RPC82-rel_HTH"/>
</dbReference>
<accession>A0A822YK80</accession>
<keyword evidence="4 7" id="KW-0240">DNA-directed RNA polymerase</keyword>
<keyword evidence="13" id="KW-1185">Reference proteome</keyword>
<comment type="subunit">
    <text evidence="7">Component of the RNA polymerase III (Pol III) complex consisting of 17 subunits.</text>
</comment>
<evidence type="ECO:0000256" key="5">
    <source>
        <dbReference type="ARBA" id="ARBA00023163"/>
    </source>
</evidence>
<dbReference type="PANTHER" id="PTHR12949">
    <property type="entry name" value="RNA POLYMERASE III DNA DIRECTED -RELATED"/>
    <property type="match status" value="1"/>
</dbReference>
<dbReference type="InterPro" id="IPR036388">
    <property type="entry name" value="WH-like_DNA-bd_sf"/>
</dbReference>
<evidence type="ECO:0000256" key="7">
    <source>
        <dbReference type="RuleBase" id="RU367076"/>
    </source>
</evidence>
<comment type="caution">
    <text evidence="12">The sequence shown here is derived from an EMBL/GenBank/DDBJ whole genome shotgun (WGS) entry which is preliminary data.</text>
</comment>
<dbReference type="EMBL" id="DUZY01000004">
    <property type="protein sequence ID" value="DAD34594.1"/>
    <property type="molecule type" value="Genomic_DNA"/>
</dbReference>
<dbReference type="Gene3D" id="1.10.10.10">
    <property type="entry name" value="Winged helix-like DNA-binding domain superfamily/Winged helix DNA-binding domain"/>
    <property type="match status" value="3"/>
</dbReference>